<dbReference type="InterPro" id="IPR004809">
    <property type="entry name" value="Gln_synth_I"/>
</dbReference>
<dbReference type="InterPro" id="IPR008147">
    <property type="entry name" value="Gln_synt_N"/>
</dbReference>
<dbReference type="GO" id="GO:0016020">
    <property type="term" value="C:membrane"/>
    <property type="evidence" value="ECO:0007669"/>
    <property type="project" value="TreeGrafter"/>
</dbReference>
<comment type="function">
    <text evidence="1">Catalyzes the ATP-dependent biosynthesis of glutamine from glutamate and ammonia.</text>
</comment>
<dbReference type="AlphaFoldDB" id="S9R5P3"/>
<dbReference type="SUPFAM" id="SSF54368">
    <property type="entry name" value="Glutamine synthetase, N-terminal domain"/>
    <property type="match status" value="1"/>
</dbReference>
<evidence type="ECO:0000313" key="14">
    <source>
        <dbReference type="EMBL" id="EPX87227.1"/>
    </source>
</evidence>
<keyword evidence="4" id="KW-0535">Nitrogen fixation</keyword>
<evidence type="ECO:0000256" key="6">
    <source>
        <dbReference type="PIRSR" id="PIRSR604809-2"/>
    </source>
</evidence>
<evidence type="ECO:0000259" key="12">
    <source>
        <dbReference type="PROSITE" id="PS51986"/>
    </source>
</evidence>
<dbReference type="GO" id="GO:0005737">
    <property type="term" value="C:cytoplasm"/>
    <property type="evidence" value="ECO:0007669"/>
    <property type="project" value="TreeGrafter"/>
</dbReference>
<feature type="binding site" evidence="5">
    <location>
        <position position="338"/>
    </location>
    <ligand>
        <name>L-glutamate</name>
        <dbReference type="ChEBI" id="CHEBI:29985"/>
    </ligand>
</feature>
<dbReference type="NCBIfam" id="TIGR00653">
    <property type="entry name" value="GlnA"/>
    <property type="match status" value="1"/>
</dbReference>
<dbReference type="PROSITE" id="PS00181">
    <property type="entry name" value="GLNA_ATP"/>
    <property type="match status" value="1"/>
</dbReference>
<dbReference type="Pfam" id="PF03951">
    <property type="entry name" value="Gln-synt_N"/>
    <property type="match status" value="1"/>
</dbReference>
<keyword evidence="6 11" id="KW-0547">Nucleotide-binding</keyword>
<feature type="modified residue" description="O-AMP-tyrosine" evidence="8">
    <location>
        <position position="396"/>
    </location>
</feature>
<evidence type="ECO:0000256" key="2">
    <source>
        <dbReference type="ARBA" id="ARBA00009897"/>
    </source>
</evidence>
<dbReference type="InterPro" id="IPR014746">
    <property type="entry name" value="Gln_synth/guanido_kin_cat_dom"/>
</dbReference>
<comment type="catalytic activity">
    <reaction evidence="11">
        <text>L-glutamate + NH4(+) + ATP = L-glutamine + ADP + phosphate + H(+)</text>
        <dbReference type="Rhea" id="RHEA:16169"/>
        <dbReference type="ChEBI" id="CHEBI:15378"/>
        <dbReference type="ChEBI" id="CHEBI:28938"/>
        <dbReference type="ChEBI" id="CHEBI:29985"/>
        <dbReference type="ChEBI" id="CHEBI:30616"/>
        <dbReference type="ChEBI" id="CHEBI:43474"/>
        <dbReference type="ChEBI" id="CHEBI:58359"/>
        <dbReference type="ChEBI" id="CHEBI:456216"/>
        <dbReference type="EC" id="6.3.1.2"/>
    </reaction>
</comment>
<dbReference type="HOGENOM" id="CLU_017290_1_2_5"/>
<dbReference type="EMBL" id="AOLV01000008">
    <property type="protein sequence ID" value="EPX87227.1"/>
    <property type="molecule type" value="Genomic_DNA"/>
</dbReference>
<comment type="similarity">
    <text evidence="2 9 10">Belongs to the glutamine synthetase family.</text>
</comment>
<feature type="binding site" evidence="5">
    <location>
        <position position="320"/>
    </location>
    <ligand>
        <name>L-glutamate</name>
        <dbReference type="ChEBI" id="CHEBI:29985"/>
    </ligand>
</feature>
<dbReference type="PATRIC" id="fig|1123069.3.peg.591"/>
<keyword evidence="15" id="KW-1185">Reference proteome</keyword>
<feature type="binding site" evidence="6">
    <location>
        <position position="351"/>
    </location>
    <ligand>
        <name>ATP</name>
        <dbReference type="ChEBI" id="CHEBI:30616"/>
    </ligand>
</feature>
<dbReference type="InterPro" id="IPR027303">
    <property type="entry name" value="Gln_synth_gly_rich_site"/>
</dbReference>
<feature type="binding site" evidence="6">
    <location>
        <position position="338"/>
    </location>
    <ligand>
        <name>ATP</name>
        <dbReference type="ChEBI" id="CHEBI:30616"/>
    </ligand>
</feature>
<accession>S9R5P3</accession>
<dbReference type="PROSITE" id="PS00180">
    <property type="entry name" value="GLNA_1"/>
    <property type="match status" value="1"/>
</dbReference>
<dbReference type="GO" id="GO:0004356">
    <property type="term" value="F:glutamine synthetase activity"/>
    <property type="evidence" value="ECO:0007669"/>
    <property type="project" value="UniProtKB-EC"/>
</dbReference>
<gene>
    <name evidence="14" type="ORF">ruthe_00624</name>
</gene>
<dbReference type="Pfam" id="PF00120">
    <property type="entry name" value="Gln-synt_C"/>
    <property type="match status" value="1"/>
</dbReference>
<evidence type="ECO:0000256" key="1">
    <source>
        <dbReference type="ARBA" id="ARBA00003117"/>
    </source>
</evidence>
<feature type="binding site" evidence="7">
    <location>
        <position position="356"/>
    </location>
    <ligand>
        <name>Mg(2+)</name>
        <dbReference type="ChEBI" id="CHEBI:18420"/>
        <label>1</label>
    </ligand>
</feature>
<comment type="caution">
    <text evidence="14">The sequence shown here is derived from an EMBL/GenBank/DDBJ whole genome shotgun (WGS) entry which is preliminary data.</text>
</comment>
<evidence type="ECO:0000256" key="8">
    <source>
        <dbReference type="PIRSR" id="PIRSR604809-50"/>
    </source>
</evidence>
<evidence type="ECO:0000313" key="15">
    <source>
        <dbReference type="Proteomes" id="UP000015346"/>
    </source>
</evidence>
<dbReference type="GO" id="GO:0046872">
    <property type="term" value="F:metal ion binding"/>
    <property type="evidence" value="ECO:0007669"/>
    <property type="project" value="UniProtKB-KW"/>
</dbReference>
<dbReference type="SMART" id="SM01230">
    <property type="entry name" value="Gln-synt_C"/>
    <property type="match status" value="1"/>
</dbReference>
<name>S9R5P3_9RHOB</name>
<feature type="binding site" evidence="5">
    <location>
        <position position="326"/>
    </location>
    <ligand>
        <name>L-glutamate</name>
        <dbReference type="ChEBI" id="CHEBI:29985"/>
    </ligand>
</feature>
<feature type="binding site" evidence="6">
    <location>
        <position position="207"/>
    </location>
    <ligand>
        <name>ATP</name>
        <dbReference type="ChEBI" id="CHEBI:30616"/>
    </ligand>
</feature>
<dbReference type="PANTHER" id="PTHR43407:SF2">
    <property type="entry name" value="GLUTAMINE SYNTHETASE"/>
    <property type="match status" value="1"/>
</dbReference>
<dbReference type="InterPro" id="IPR027302">
    <property type="entry name" value="Gln_synth_N_conserv_site"/>
</dbReference>
<dbReference type="Proteomes" id="UP000015346">
    <property type="component" value="Unassembled WGS sequence"/>
</dbReference>
<dbReference type="SUPFAM" id="SSF55931">
    <property type="entry name" value="Glutamine synthetase/guanido kinase"/>
    <property type="match status" value="1"/>
</dbReference>
<dbReference type="GO" id="GO:0006542">
    <property type="term" value="P:glutamine biosynthetic process"/>
    <property type="evidence" value="ECO:0007669"/>
    <property type="project" value="InterPro"/>
</dbReference>
<dbReference type="Gene3D" id="3.10.20.70">
    <property type="entry name" value="Glutamine synthetase, N-terminal domain"/>
    <property type="match status" value="1"/>
</dbReference>
<evidence type="ECO:0000259" key="13">
    <source>
        <dbReference type="PROSITE" id="PS51987"/>
    </source>
</evidence>
<evidence type="ECO:0000256" key="5">
    <source>
        <dbReference type="PIRSR" id="PIRSR604809-1"/>
    </source>
</evidence>
<keyword evidence="8" id="KW-0597">Phosphoprotein</keyword>
<dbReference type="PANTHER" id="PTHR43407">
    <property type="entry name" value="GLUTAMINE SYNTHETASE"/>
    <property type="match status" value="1"/>
</dbReference>
<keyword evidence="11 14" id="KW-0436">Ligase</keyword>
<keyword evidence="7" id="KW-0460">Magnesium</keyword>
<reference evidence="14 15" key="1">
    <citation type="journal article" date="2013" name="Stand. Genomic Sci.">
        <title>Genome sequence of the reddish-pigmented Rubellimicrobium thermophilum type strain (DSM 16684(T)), a member of the Roseobacter clade.</title>
        <authorList>
            <person name="Fiebig A."/>
            <person name="Riedel T."/>
            <person name="Gronow S."/>
            <person name="Petersen J."/>
            <person name="Klenk H.P."/>
            <person name="Goker M."/>
        </authorList>
    </citation>
    <scope>NUCLEOTIDE SEQUENCE [LARGE SCALE GENOMIC DNA]</scope>
    <source>
        <strain evidence="14 15">DSM 16684</strain>
    </source>
</reference>
<organism evidence="14 15">
    <name type="scientific">Rubellimicrobium thermophilum DSM 16684</name>
    <dbReference type="NCBI Taxonomy" id="1123069"/>
    <lineage>
        <taxon>Bacteria</taxon>
        <taxon>Pseudomonadati</taxon>
        <taxon>Pseudomonadota</taxon>
        <taxon>Alphaproteobacteria</taxon>
        <taxon>Rhodobacterales</taxon>
        <taxon>Roseobacteraceae</taxon>
        <taxon>Rubellimicrobium</taxon>
    </lineage>
</organism>
<keyword evidence="6 11" id="KW-0067">ATP-binding</keyword>
<evidence type="ECO:0000256" key="11">
    <source>
        <dbReference type="RuleBase" id="RU004356"/>
    </source>
</evidence>
<proteinExistence type="inferred from homology"/>
<feature type="binding site" evidence="5">
    <location>
        <position position="358"/>
    </location>
    <ligand>
        <name>L-glutamate</name>
        <dbReference type="ChEBI" id="CHEBI:29985"/>
    </ligand>
</feature>
<feature type="domain" description="GS beta-grasp" evidence="12">
    <location>
        <begin position="12"/>
        <end position="96"/>
    </location>
</feature>
<dbReference type="FunFam" id="3.30.590.10:FF:000001">
    <property type="entry name" value="Glutamine synthetase"/>
    <property type="match status" value="1"/>
</dbReference>
<dbReference type="STRING" id="1123069.ruthe_00624"/>
<feature type="binding site" evidence="7">
    <location>
        <position position="212"/>
    </location>
    <ligand>
        <name>Mg(2+)</name>
        <dbReference type="ChEBI" id="CHEBI:18420"/>
        <label>1</label>
    </ligand>
</feature>
<feature type="binding site" evidence="7">
    <location>
        <position position="131"/>
    </location>
    <ligand>
        <name>Mg(2+)</name>
        <dbReference type="ChEBI" id="CHEBI:18420"/>
        <label>1</label>
    </ligand>
</feature>
<dbReference type="Gene3D" id="3.30.590.10">
    <property type="entry name" value="Glutamine synthetase/guanido kinase, catalytic domain"/>
    <property type="match status" value="1"/>
</dbReference>
<feature type="binding site" evidence="7">
    <location>
        <position position="219"/>
    </location>
    <ligand>
        <name>Mg(2+)</name>
        <dbReference type="ChEBI" id="CHEBI:18420"/>
        <label>2</label>
    </ligand>
</feature>
<comment type="cofactor">
    <cofactor evidence="7">
        <name>Mg(2+)</name>
        <dbReference type="ChEBI" id="CHEBI:18420"/>
    </cofactor>
    <text evidence="7">Binds 2 Mg(2+) ions per subunit.</text>
</comment>
<evidence type="ECO:0000256" key="4">
    <source>
        <dbReference type="ARBA" id="ARBA00023231"/>
    </source>
</evidence>
<comment type="subunit">
    <text evidence="3">Oligomer of 12 subunits arranged in the form of two hexameric ring.</text>
</comment>
<dbReference type="OrthoDB" id="9807095at2"/>
<feature type="domain" description="GS catalytic" evidence="13">
    <location>
        <begin position="104"/>
        <end position="467"/>
    </location>
</feature>
<evidence type="ECO:0000256" key="10">
    <source>
        <dbReference type="RuleBase" id="RU000384"/>
    </source>
</evidence>
<dbReference type="PROSITE" id="PS51986">
    <property type="entry name" value="GS_BETA_GRASP"/>
    <property type="match status" value="1"/>
</dbReference>
<dbReference type="PROSITE" id="PS51987">
    <property type="entry name" value="GS_CATALYTIC"/>
    <property type="match status" value="1"/>
</dbReference>
<dbReference type="GO" id="GO:0005524">
    <property type="term" value="F:ATP binding"/>
    <property type="evidence" value="ECO:0007669"/>
    <property type="project" value="UniProtKB-KW"/>
</dbReference>
<dbReference type="InterPro" id="IPR036651">
    <property type="entry name" value="Gln_synt_N_sf"/>
</dbReference>
<dbReference type="GO" id="GO:0019740">
    <property type="term" value="P:nitrogen utilization"/>
    <property type="evidence" value="ECO:0007669"/>
    <property type="project" value="TreeGrafter"/>
</dbReference>
<evidence type="ECO:0000256" key="3">
    <source>
        <dbReference type="ARBA" id="ARBA00011258"/>
    </source>
</evidence>
<evidence type="ECO:0000256" key="7">
    <source>
        <dbReference type="PIRSR" id="PIRSR604809-3"/>
    </source>
</evidence>
<feature type="binding site" evidence="7">
    <location>
        <position position="268"/>
    </location>
    <ligand>
        <name>Mg(2+)</name>
        <dbReference type="ChEBI" id="CHEBI:18420"/>
        <label>1</label>
    </ligand>
</feature>
<dbReference type="EC" id="6.3.1.2" evidence="11"/>
<dbReference type="InterPro" id="IPR008146">
    <property type="entry name" value="Gln_synth_cat_dom"/>
</dbReference>
<feature type="binding site" evidence="7">
    <location>
        <position position="129"/>
    </location>
    <ligand>
        <name>Mg(2+)</name>
        <dbReference type="ChEBI" id="CHEBI:18420"/>
        <label>1</label>
    </ligand>
</feature>
<dbReference type="RefSeq" id="WP_021096731.1">
    <property type="nucleotide sequence ID" value="NZ_KE557320.1"/>
</dbReference>
<sequence length="467" mass="52118">MANKLLDLIASEEAAYVDIRFTDPRGKLQHVTVLADLVDADFVEDGFMFDGSSIAGWKSIDQSDMKLLPDVESAYVDPFFAEKTVCVHCNVVEPDTGEPYSRDPRGTAVKAEQYLKSTGIGDVAYFGPEAEFFIFDNVRFQVAMNKVSFEVDGVDAAWNTDKEFEVGNMGHRPGVKGGYFPVPPIDDGQDLRSEMLSTMKRMGMKVDKHHHEVASTQHELGIIFGTLTKQADEIQKYKYVIHNVAQAYGKTATFMPKPIAGDNGSGMHVNMSIWKDGKPLFAGDKYADLSQEALWYIGGILKHAKALNALTNPGTNSYKRLIPGFEAPVLRAYSARNRSGCIRIPWAESPKAKRIEARFPDPSANPYLAFAALLMAGLDGIRNRIDPGPSSDKDLYDLPPEELAQIPTVCGSLREALQELEKDHEFLLQGDVFTRDQLEGYMALKWEEVYAFEHTPHPVEYKMYYSC</sequence>
<feature type="binding site" evidence="5">
    <location>
        <begin position="263"/>
        <end position="264"/>
    </location>
    <ligand>
        <name>L-glutamate</name>
        <dbReference type="ChEBI" id="CHEBI:29985"/>
    </ligand>
</feature>
<keyword evidence="7" id="KW-0479">Metal-binding</keyword>
<evidence type="ECO:0000256" key="9">
    <source>
        <dbReference type="PROSITE-ProRule" id="PRU01330"/>
    </source>
</evidence>
<protein>
    <recommendedName>
        <fullName evidence="11">Glutamine synthetase</fullName>
        <ecNumber evidence="11">6.3.1.2</ecNumber>
    </recommendedName>
</protein>